<evidence type="ECO:0000313" key="2">
    <source>
        <dbReference type="EMBL" id="KAK6624282.1"/>
    </source>
</evidence>
<evidence type="ECO:0000256" key="1">
    <source>
        <dbReference type="SAM" id="MobiDB-lite"/>
    </source>
</evidence>
<reference evidence="2 3" key="1">
    <citation type="submission" date="2023-09" db="EMBL/GenBank/DDBJ databases">
        <title>Genomes of two closely related lineages of the louse Polyplax serrata with different host specificities.</title>
        <authorList>
            <person name="Martinu J."/>
            <person name="Tarabai H."/>
            <person name="Stefka J."/>
            <person name="Hypsa V."/>
        </authorList>
    </citation>
    <scope>NUCLEOTIDE SEQUENCE [LARGE SCALE GENOMIC DNA]</scope>
    <source>
        <strain evidence="2">98ZLc_SE</strain>
    </source>
</reference>
<dbReference type="Gene3D" id="2.60.40.10">
    <property type="entry name" value="Immunoglobulins"/>
    <property type="match status" value="1"/>
</dbReference>
<sequence length="112" mass="12398">MGKRFFLSLKNDKVRLGDVSLGKRVSQFHEEGAAGNISIFPYFDFNVPRNVTTAVGQTAFLHCRVEQLGDKAVDPQPGEERGSLRDWAKGPGSVDPPGPSKEKKRSLREDNL</sequence>
<dbReference type="Proteomes" id="UP001359485">
    <property type="component" value="Unassembled WGS sequence"/>
</dbReference>
<protein>
    <submittedName>
        <fullName evidence="2">Uncharacterized protein</fullName>
    </submittedName>
</protein>
<dbReference type="InterPro" id="IPR013783">
    <property type="entry name" value="Ig-like_fold"/>
</dbReference>
<dbReference type="EMBL" id="JAWJWF010000046">
    <property type="protein sequence ID" value="KAK6624282.1"/>
    <property type="molecule type" value="Genomic_DNA"/>
</dbReference>
<feature type="region of interest" description="Disordered" evidence="1">
    <location>
        <begin position="69"/>
        <end position="112"/>
    </location>
</feature>
<evidence type="ECO:0000313" key="3">
    <source>
        <dbReference type="Proteomes" id="UP001359485"/>
    </source>
</evidence>
<comment type="caution">
    <text evidence="2">The sequence shown here is derived from an EMBL/GenBank/DDBJ whole genome shotgun (WGS) entry which is preliminary data.</text>
</comment>
<feature type="compositionally biased region" description="Basic and acidic residues" evidence="1">
    <location>
        <begin position="69"/>
        <end position="88"/>
    </location>
</feature>
<organism evidence="2 3">
    <name type="scientific">Polyplax serrata</name>
    <name type="common">Common mouse louse</name>
    <dbReference type="NCBI Taxonomy" id="468196"/>
    <lineage>
        <taxon>Eukaryota</taxon>
        <taxon>Metazoa</taxon>
        <taxon>Ecdysozoa</taxon>
        <taxon>Arthropoda</taxon>
        <taxon>Hexapoda</taxon>
        <taxon>Insecta</taxon>
        <taxon>Pterygota</taxon>
        <taxon>Neoptera</taxon>
        <taxon>Paraneoptera</taxon>
        <taxon>Psocodea</taxon>
        <taxon>Troctomorpha</taxon>
        <taxon>Phthiraptera</taxon>
        <taxon>Anoplura</taxon>
        <taxon>Polyplacidae</taxon>
        <taxon>Polyplax</taxon>
    </lineage>
</organism>
<gene>
    <name evidence="2" type="ORF">RUM44_011141</name>
</gene>
<keyword evidence="3" id="KW-1185">Reference proteome</keyword>
<proteinExistence type="predicted"/>
<name>A0ABR1AP65_POLSC</name>
<accession>A0ABR1AP65</accession>